<reference evidence="2" key="1">
    <citation type="submission" date="2018-05" db="EMBL/GenBank/DDBJ databases">
        <authorList>
            <person name="Lanie J.A."/>
            <person name="Ng W.-L."/>
            <person name="Kazmierczak K.M."/>
            <person name="Andrzejewski T.M."/>
            <person name="Davidsen T.M."/>
            <person name="Wayne K.J."/>
            <person name="Tettelin H."/>
            <person name="Glass J.I."/>
            <person name="Rusch D."/>
            <person name="Podicherti R."/>
            <person name="Tsui H.-C.T."/>
            <person name="Winkler M.E."/>
        </authorList>
    </citation>
    <scope>NUCLEOTIDE SEQUENCE</scope>
</reference>
<accession>A0A382TAA4</accession>
<dbReference type="EMBL" id="UINC01134893">
    <property type="protein sequence ID" value="SVD18712.1"/>
    <property type="molecule type" value="Genomic_DNA"/>
</dbReference>
<dbReference type="PANTHER" id="PTHR34980">
    <property type="entry name" value="INNER MEMBRANE PROTEIN-RELATED-RELATED"/>
    <property type="match status" value="1"/>
</dbReference>
<feature type="transmembrane region" description="Helical" evidence="1">
    <location>
        <begin position="88"/>
        <end position="108"/>
    </location>
</feature>
<dbReference type="AlphaFoldDB" id="A0A382TAA4"/>
<organism evidence="2">
    <name type="scientific">marine metagenome</name>
    <dbReference type="NCBI Taxonomy" id="408172"/>
    <lineage>
        <taxon>unclassified sequences</taxon>
        <taxon>metagenomes</taxon>
        <taxon>ecological metagenomes</taxon>
    </lineage>
</organism>
<protein>
    <recommendedName>
        <fullName evidence="3">DUF805 domain-containing protein</fullName>
    </recommendedName>
</protein>
<proteinExistence type="predicted"/>
<keyword evidence="1" id="KW-0812">Transmembrane</keyword>
<keyword evidence="1" id="KW-1133">Transmembrane helix</keyword>
<evidence type="ECO:0008006" key="3">
    <source>
        <dbReference type="Google" id="ProtNLM"/>
    </source>
</evidence>
<sequence>MNTNKNSSAQALAVSNHRSSNHSTAGKLTFTKAIKTCFGKYTVFEGRASRSEFWYFFLFANILVPFTIGFIEGIFFPESLELAWMEPAPLDWLLSLFYLFIFLPYLAVYIRRLHDTNHSGWWILIYFTIIGIIPLLIWLCTSGDEKNNEFGQPVLPIS</sequence>
<gene>
    <name evidence="2" type="ORF">METZ01_LOCUS371566</name>
</gene>
<dbReference type="PANTHER" id="PTHR34980:SF2">
    <property type="entry name" value="INNER MEMBRANE PROTEIN YHAH-RELATED"/>
    <property type="match status" value="1"/>
</dbReference>
<feature type="transmembrane region" description="Helical" evidence="1">
    <location>
        <begin position="53"/>
        <end position="76"/>
    </location>
</feature>
<evidence type="ECO:0000256" key="1">
    <source>
        <dbReference type="SAM" id="Phobius"/>
    </source>
</evidence>
<dbReference type="GO" id="GO:0005886">
    <property type="term" value="C:plasma membrane"/>
    <property type="evidence" value="ECO:0007669"/>
    <property type="project" value="TreeGrafter"/>
</dbReference>
<dbReference type="InterPro" id="IPR008523">
    <property type="entry name" value="DUF805"/>
</dbReference>
<feature type="transmembrane region" description="Helical" evidence="1">
    <location>
        <begin position="120"/>
        <end position="139"/>
    </location>
</feature>
<evidence type="ECO:0000313" key="2">
    <source>
        <dbReference type="EMBL" id="SVD18712.1"/>
    </source>
</evidence>
<dbReference type="Pfam" id="PF05656">
    <property type="entry name" value="DUF805"/>
    <property type="match status" value="1"/>
</dbReference>
<keyword evidence="1" id="KW-0472">Membrane</keyword>
<name>A0A382TAA4_9ZZZZ</name>